<dbReference type="Pfam" id="PF07676">
    <property type="entry name" value="PD40"/>
    <property type="match status" value="4"/>
</dbReference>
<evidence type="ECO:0000313" key="3">
    <source>
        <dbReference type="EMBL" id="ABJ81600.1"/>
    </source>
</evidence>
<dbReference type="InParanoid" id="Q02BG6"/>
<reference evidence="3" key="1">
    <citation type="submission" date="2006-10" db="EMBL/GenBank/DDBJ databases">
        <title>Complete sequence of Solibacter usitatus Ellin6076.</title>
        <authorList>
            <consortium name="US DOE Joint Genome Institute"/>
            <person name="Copeland A."/>
            <person name="Lucas S."/>
            <person name="Lapidus A."/>
            <person name="Barry K."/>
            <person name="Detter J.C."/>
            <person name="Glavina del Rio T."/>
            <person name="Hammon N."/>
            <person name="Israni S."/>
            <person name="Dalin E."/>
            <person name="Tice H."/>
            <person name="Pitluck S."/>
            <person name="Thompson L.S."/>
            <person name="Brettin T."/>
            <person name="Bruce D."/>
            <person name="Han C."/>
            <person name="Tapia R."/>
            <person name="Gilna P."/>
            <person name="Schmutz J."/>
            <person name="Larimer F."/>
            <person name="Land M."/>
            <person name="Hauser L."/>
            <person name="Kyrpides N."/>
            <person name="Mikhailova N."/>
            <person name="Janssen P.H."/>
            <person name="Kuske C.R."/>
            <person name="Richardson P."/>
        </authorList>
    </citation>
    <scope>NUCLEOTIDE SEQUENCE</scope>
    <source>
        <strain evidence="3">Ellin6076</strain>
    </source>
</reference>
<evidence type="ECO:0000256" key="2">
    <source>
        <dbReference type="SAM" id="SignalP"/>
    </source>
</evidence>
<dbReference type="STRING" id="234267.Acid_0594"/>
<dbReference type="EMBL" id="CP000473">
    <property type="protein sequence ID" value="ABJ81600.1"/>
    <property type="molecule type" value="Genomic_DNA"/>
</dbReference>
<dbReference type="PANTHER" id="PTHR36842">
    <property type="entry name" value="PROTEIN TOLB HOMOLOG"/>
    <property type="match status" value="1"/>
</dbReference>
<dbReference type="InterPro" id="IPR011659">
    <property type="entry name" value="WD40"/>
</dbReference>
<dbReference type="SUPFAM" id="SSF82171">
    <property type="entry name" value="DPP6 N-terminal domain-like"/>
    <property type="match status" value="1"/>
</dbReference>
<dbReference type="eggNOG" id="COG0823">
    <property type="taxonomic scope" value="Bacteria"/>
</dbReference>
<dbReference type="Gene3D" id="2.120.10.30">
    <property type="entry name" value="TolB, C-terminal domain"/>
    <property type="match status" value="3"/>
</dbReference>
<name>Q02BG6_SOLUE</name>
<dbReference type="HOGENOM" id="CLU_048333_0_0_0"/>
<proteinExistence type="inferred from homology"/>
<sequence precursor="true">MKKTVCMFAALAAVAVAQSQHLSDYKQLTHGGQNAEAYWSPDGKRLIFQTTRPPYDCDQIFLMNADGSDQHLASTGKGRTTCGYFLADGKHIVYGSTHLAGDACPVSPDRSKGYVWGVFAGYDIFEANDIGEIEKRLTNTPGYDAEATVNWKTNNIVYTSVASGDLDLWTMKPDGSAKKQITKNPGYDGGAVFSRDGKQLVWRAGYPKNDADMKRYKELLAENLTAPMKMELMVSNADGTSARQITNFGCASFAPTFAPDGKKILFASNKAECDSRKFELYLINVDGTGLEQVTNFGGFTSFPEFSPDGKTLVFCTDKDAKERYEFNIFTAKWSN</sequence>
<gene>
    <name evidence="3" type="ordered locus">Acid_0594</name>
</gene>
<dbReference type="InterPro" id="IPR011042">
    <property type="entry name" value="6-blade_b-propeller_TolB-like"/>
</dbReference>
<comment type="similarity">
    <text evidence="1">Belongs to the TolB family.</text>
</comment>
<dbReference type="KEGG" id="sus:Acid_0594"/>
<feature type="chain" id="PRO_5004163446" evidence="2">
    <location>
        <begin position="18"/>
        <end position="335"/>
    </location>
</feature>
<protein>
    <submittedName>
        <fullName evidence="3">WD40 domain protein beta Propeller</fullName>
    </submittedName>
</protein>
<dbReference type="OrthoDB" id="108903at2"/>
<accession>Q02BG6</accession>
<keyword evidence="2" id="KW-0732">Signal</keyword>
<organism evidence="3">
    <name type="scientific">Solibacter usitatus (strain Ellin6076)</name>
    <dbReference type="NCBI Taxonomy" id="234267"/>
    <lineage>
        <taxon>Bacteria</taxon>
        <taxon>Pseudomonadati</taxon>
        <taxon>Acidobacteriota</taxon>
        <taxon>Terriglobia</taxon>
        <taxon>Bryobacterales</taxon>
        <taxon>Solibacteraceae</taxon>
        <taxon>Candidatus Solibacter</taxon>
    </lineage>
</organism>
<feature type="signal peptide" evidence="2">
    <location>
        <begin position="1"/>
        <end position="17"/>
    </location>
</feature>
<dbReference type="AlphaFoldDB" id="Q02BG6"/>
<dbReference type="PANTHER" id="PTHR36842:SF1">
    <property type="entry name" value="PROTEIN TOLB"/>
    <property type="match status" value="1"/>
</dbReference>
<evidence type="ECO:0000256" key="1">
    <source>
        <dbReference type="ARBA" id="ARBA00009820"/>
    </source>
</evidence>